<dbReference type="PANTHER" id="PTHR30349">
    <property type="entry name" value="PHAGE INTEGRASE-RELATED"/>
    <property type="match status" value="1"/>
</dbReference>
<dbReference type="InterPro" id="IPR004107">
    <property type="entry name" value="Integrase_SAM-like_N"/>
</dbReference>
<dbReference type="Pfam" id="PF14659">
    <property type="entry name" value="Phage_int_SAM_3"/>
    <property type="match status" value="1"/>
</dbReference>
<organism evidence="8 9">
    <name type="scientific">Oceanivirga miroungae</name>
    <dbReference type="NCBI Taxonomy" id="1130046"/>
    <lineage>
        <taxon>Bacteria</taxon>
        <taxon>Fusobacteriati</taxon>
        <taxon>Fusobacteriota</taxon>
        <taxon>Fusobacteriia</taxon>
        <taxon>Fusobacteriales</taxon>
        <taxon>Leptotrichiaceae</taxon>
        <taxon>Oceanivirga</taxon>
    </lineage>
</organism>
<dbReference type="CDD" id="cd00796">
    <property type="entry name" value="INT_Rci_Hp1_C"/>
    <property type="match status" value="1"/>
</dbReference>
<dbReference type="PROSITE" id="PS51900">
    <property type="entry name" value="CB"/>
    <property type="match status" value="1"/>
</dbReference>
<dbReference type="InterPro" id="IPR002104">
    <property type="entry name" value="Integrase_catalytic"/>
</dbReference>
<dbReference type="AlphaFoldDB" id="A0A6I8M688"/>
<dbReference type="GO" id="GO:0006310">
    <property type="term" value="P:DNA recombination"/>
    <property type="evidence" value="ECO:0007669"/>
    <property type="project" value="UniProtKB-KW"/>
</dbReference>
<dbReference type="InterPro" id="IPR044068">
    <property type="entry name" value="CB"/>
</dbReference>
<dbReference type="PANTHER" id="PTHR30349:SF64">
    <property type="entry name" value="PROPHAGE INTEGRASE INTD-RELATED"/>
    <property type="match status" value="1"/>
</dbReference>
<dbReference type="InterPro" id="IPR013762">
    <property type="entry name" value="Integrase-like_cat_sf"/>
</dbReference>
<evidence type="ECO:0000259" key="6">
    <source>
        <dbReference type="PROSITE" id="PS51898"/>
    </source>
</evidence>
<evidence type="ECO:0000256" key="3">
    <source>
        <dbReference type="ARBA" id="ARBA00023125"/>
    </source>
</evidence>
<keyword evidence="3 5" id="KW-0238">DNA-binding</keyword>
<gene>
    <name evidence="8" type="ORF">OMES3154_00216</name>
</gene>
<name>A0A6I8M688_9FUSO</name>
<evidence type="ECO:0000313" key="9">
    <source>
        <dbReference type="Proteomes" id="UP000419017"/>
    </source>
</evidence>
<feature type="domain" description="Core-binding (CB)" evidence="7">
    <location>
        <begin position="68"/>
        <end position="145"/>
    </location>
</feature>
<keyword evidence="4" id="KW-0233">DNA recombination</keyword>
<keyword evidence="2" id="KW-0229">DNA integration</keyword>
<dbReference type="Proteomes" id="UP000419017">
    <property type="component" value="Unassembled WGS sequence"/>
</dbReference>
<dbReference type="Gene3D" id="1.10.443.10">
    <property type="entry name" value="Intergrase catalytic core"/>
    <property type="match status" value="1"/>
</dbReference>
<keyword evidence="9" id="KW-1185">Reference proteome</keyword>
<dbReference type="GO" id="GO:0015074">
    <property type="term" value="P:DNA integration"/>
    <property type="evidence" value="ECO:0007669"/>
    <property type="project" value="InterPro"/>
</dbReference>
<reference evidence="8 9" key="1">
    <citation type="submission" date="2019-10" db="EMBL/GenBank/DDBJ databases">
        <authorList>
            <person name="Blom J."/>
        </authorList>
    </citation>
    <scope>NUCLEOTIDE SEQUENCE [LARGE SCALE GENOMIC DNA]</scope>
    <source>
        <strain evidence="8 9">ES3154-GLU</strain>
    </source>
</reference>
<dbReference type="EMBL" id="CABWIB010000001">
    <property type="protein sequence ID" value="VWL84943.1"/>
    <property type="molecule type" value="Genomic_DNA"/>
</dbReference>
<dbReference type="Pfam" id="PF00589">
    <property type="entry name" value="Phage_integrase"/>
    <property type="match status" value="1"/>
</dbReference>
<accession>A0A6I8M688</accession>
<evidence type="ECO:0000256" key="2">
    <source>
        <dbReference type="ARBA" id="ARBA00022908"/>
    </source>
</evidence>
<proteinExistence type="inferred from homology"/>
<dbReference type="InterPro" id="IPR010998">
    <property type="entry name" value="Integrase_recombinase_N"/>
</dbReference>
<dbReference type="SUPFAM" id="SSF56349">
    <property type="entry name" value="DNA breaking-rejoining enzymes"/>
    <property type="match status" value="1"/>
</dbReference>
<feature type="domain" description="Tyr recombinase" evidence="6">
    <location>
        <begin position="167"/>
        <end position="337"/>
    </location>
</feature>
<dbReference type="InterPro" id="IPR011010">
    <property type="entry name" value="DNA_brk_join_enz"/>
</dbReference>
<evidence type="ECO:0000256" key="1">
    <source>
        <dbReference type="ARBA" id="ARBA00008857"/>
    </source>
</evidence>
<evidence type="ECO:0000256" key="4">
    <source>
        <dbReference type="ARBA" id="ARBA00023172"/>
    </source>
</evidence>
<protein>
    <submittedName>
        <fullName evidence="8">Integrase family protein</fullName>
    </submittedName>
</protein>
<dbReference type="Gene3D" id="1.10.150.130">
    <property type="match status" value="1"/>
</dbReference>
<evidence type="ECO:0000256" key="5">
    <source>
        <dbReference type="PROSITE-ProRule" id="PRU01248"/>
    </source>
</evidence>
<dbReference type="RefSeq" id="WP_156682992.1">
    <property type="nucleotide sequence ID" value="NZ_CABWIB010000001.1"/>
</dbReference>
<dbReference type="PROSITE" id="PS51898">
    <property type="entry name" value="TYR_RECOMBINASE"/>
    <property type="match status" value="1"/>
</dbReference>
<dbReference type="GO" id="GO:0003677">
    <property type="term" value="F:DNA binding"/>
    <property type="evidence" value="ECO:0007669"/>
    <property type="project" value="UniProtKB-UniRule"/>
</dbReference>
<dbReference type="InterPro" id="IPR050090">
    <property type="entry name" value="Tyrosine_recombinase_XerCD"/>
</dbReference>
<evidence type="ECO:0000313" key="8">
    <source>
        <dbReference type="EMBL" id="VWL84943.1"/>
    </source>
</evidence>
<sequence length="340" mass="39473">MRGINGKGSIYTLAGNRRKKFAVRVTIGYDEDGKPIREYLGYFETKIEAKDYLDKYNLEHPYTPKLITKLKYLFEEFIKYKKDSISKSTLDSYKYSFNYLKEFHNSRLEDLTFMQLQNILNNCDKSYSTKKQIKNVISHLYKFALINQINVLDNSRLLNIGKNIKSNKRKAFKKEEIQLLFDNLGIIENIDLVIIMIYTGLRSTEFLNIEIENIDLEKRILIGGGKTKAGTDRYIAISNKILPLIKNRIGDREKGKLVLINNKEIKYSKLNEIFGNIMLSLGLNHLPHDTRHTFATLLSNADANTASIRKMMGHSSYEITEKIYTHKEITEFINAVDLLE</sequence>
<evidence type="ECO:0000259" key="7">
    <source>
        <dbReference type="PROSITE" id="PS51900"/>
    </source>
</evidence>
<comment type="similarity">
    <text evidence="1">Belongs to the 'phage' integrase family.</text>
</comment>